<proteinExistence type="predicted"/>
<reference evidence="1" key="1">
    <citation type="submission" date="2023-03" db="EMBL/GenBank/DDBJ databases">
        <title>Andean soil-derived lignocellulolytic bacterial consortium as a source of novel taxa and putative plastic-active enzymes.</title>
        <authorList>
            <person name="Diaz-Garcia L."/>
            <person name="Chuvochina M."/>
            <person name="Feuerriegel G."/>
            <person name="Bunk B."/>
            <person name="Sproer C."/>
            <person name="Streit W.R."/>
            <person name="Rodriguez L.M."/>
            <person name="Overmann J."/>
            <person name="Jimenez D.J."/>
        </authorList>
    </citation>
    <scope>NUCLEOTIDE SEQUENCE</scope>
    <source>
        <strain evidence="1">MAG 4610</strain>
    </source>
</reference>
<sequence>MLLLATLGIAGCAGDPAPKPSETPRFELSVEQAAAVEDGTVTRDEYDAAFRRYESCLTEAGFALVEVLEEYQVIRYSVPNEAVVSGVDDDCYNGEFVLVDSQWQVSVEDVGEVASLLSGCLTEAGLDSSGTKAEKEQRLESAGISIDACLDSQR</sequence>
<dbReference type="Proteomes" id="UP001213972">
    <property type="component" value="Chromosome"/>
</dbReference>
<accession>A0AAJ5W057</accession>
<evidence type="ECO:0000313" key="1">
    <source>
        <dbReference type="EMBL" id="WEK12818.1"/>
    </source>
</evidence>
<dbReference type="AlphaFoldDB" id="A0AAJ5W057"/>
<organism evidence="1 2">
    <name type="scientific">Candidatus Microbacterium phytovorans</name>
    <dbReference type="NCBI Taxonomy" id="3121374"/>
    <lineage>
        <taxon>Bacteria</taxon>
        <taxon>Bacillati</taxon>
        <taxon>Actinomycetota</taxon>
        <taxon>Actinomycetes</taxon>
        <taxon>Micrococcales</taxon>
        <taxon>Microbacteriaceae</taxon>
        <taxon>Microbacterium</taxon>
    </lineage>
</organism>
<gene>
    <name evidence="1" type="ORF">P0Y48_10125</name>
</gene>
<protein>
    <submittedName>
        <fullName evidence="1">Uncharacterized protein</fullName>
    </submittedName>
</protein>
<dbReference type="EMBL" id="CP119321">
    <property type="protein sequence ID" value="WEK12818.1"/>
    <property type="molecule type" value="Genomic_DNA"/>
</dbReference>
<name>A0AAJ5W057_9MICO</name>
<evidence type="ECO:0000313" key="2">
    <source>
        <dbReference type="Proteomes" id="UP001213972"/>
    </source>
</evidence>